<dbReference type="InterPro" id="IPR009057">
    <property type="entry name" value="Homeodomain-like_sf"/>
</dbReference>
<feature type="compositionally biased region" description="Acidic residues" evidence="1">
    <location>
        <begin position="109"/>
        <end position="119"/>
    </location>
</feature>
<reference evidence="3" key="1">
    <citation type="submission" date="2023-04" db="EMBL/GenBank/DDBJ databases">
        <title>Phytophthora lilii NBRC 32176.</title>
        <authorList>
            <person name="Ichikawa N."/>
            <person name="Sato H."/>
            <person name="Tonouchi N."/>
        </authorList>
    </citation>
    <scope>NUCLEOTIDE SEQUENCE</scope>
    <source>
        <strain evidence="3">NBRC 32176</strain>
    </source>
</reference>
<dbReference type="SUPFAM" id="SSF46689">
    <property type="entry name" value="Homeodomain-like"/>
    <property type="match status" value="1"/>
</dbReference>
<proteinExistence type="predicted"/>
<feature type="region of interest" description="Disordered" evidence="1">
    <location>
        <begin position="99"/>
        <end position="157"/>
    </location>
</feature>
<feature type="domain" description="Transposase IS30-like HTH" evidence="2">
    <location>
        <begin position="5"/>
        <end position="44"/>
    </location>
</feature>
<dbReference type="EMBL" id="BSXW01000223">
    <property type="protein sequence ID" value="GMF15446.1"/>
    <property type="molecule type" value="Genomic_DNA"/>
</dbReference>
<evidence type="ECO:0000256" key="1">
    <source>
        <dbReference type="SAM" id="MobiDB-lite"/>
    </source>
</evidence>
<protein>
    <submittedName>
        <fullName evidence="3">Unnamed protein product</fullName>
    </submittedName>
</protein>
<keyword evidence="4" id="KW-1185">Reference proteome</keyword>
<gene>
    <name evidence="3" type="ORF">Plil01_000530900</name>
</gene>
<dbReference type="InterPro" id="IPR025246">
    <property type="entry name" value="IS30-like_HTH"/>
</dbReference>
<dbReference type="Gene3D" id="1.10.10.60">
    <property type="entry name" value="Homeodomain-like"/>
    <property type="match status" value="1"/>
</dbReference>
<sequence length="282" mass="30459">MGRGPALTGAERERIKSMWSAGESLRAITKALNRSYDTVHRVLEGPPPSKRQGAPRRLSTQQVQELVRVATAEKLSARKLKEKLGYECSERTIQRVIMKHAGHKRQREEDDSSNSEAEMENGYTPLETSGDDGDTCSQARKREEENEMLGTTATDSVVESVGRQAVADASLEAAGQSLTSTSSGSGLASTSTTKGGGQPSSQLADAATGLVDTPHTRLSTTSSQETRHLELADVIQAQNELLDGVIAQLDRQSATMEVLLRHMLNLETQRGPARASTESNNE</sequence>
<evidence type="ECO:0000259" key="2">
    <source>
        <dbReference type="Pfam" id="PF13936"/>
    </source>
</evidence>
<feature type="region of interest" description="Disordered" evidence="1">
    <location>
        <begin position="176"/>
        <end position="205"/>
    </location>
</feature>
<organism evidence="3 4">
    <name type="scientific">Phytophthora lilii</name>
    <dbReference type="NCBI Taxonomy" id="2077276"/>
    <lineage>
        <taxon>Eukaryota</taxon>
        <taxon>Sar</taxon>
        <taxon>Stramenopiles</taxon>
        <taxon>Oomycota</taxon>
        <taxon>Peronosporomycetes</taxon>
        <taxon>Peronosporales</taxon>
        <taxon>Peronosporaceae</taxon>
        <taxon>Phytophthora</taxon>
    </lineage>
</organism>
<name>A0A9W6WS70_9STRA</name>
<evidence type="ECO:0000313" key="4">
    <source>
        <dbReference type="Proteomes" id="UP001165083"/>
    </source>
</evidence>
<comment type="caution">
    <text evidence="3">The sequence shown here is derived from an EMBL/GenBank/DDBJ whole genome shotgun (WGS) entry which is preliminary data.</text>
</comment>
<dbReference type="Pfam" id="PF13936">
    <property type="entry name" value="HTH_38"/>
    <property type="match status" value="1"/>
</dbReference>
<feature type="compositionally biased region" description="Low complexity" evidence="1">
    <location>
        <begin position="177"/>
        <end position="193"/>
    </location>
</feature>
<accession>A0A9W6WS70</accession>
<dbReference type="AlphaFoldDB" id="A0A9W6WS70"/>
<evidence type="ECO:0000313" key="3">
    <source>
        <dbReference type="EMBL" id="GMF15446.1"/>
    </source>
</evidence>
<dbReference type="OrthoDB" id="167139at2759"/>
<dbReference type="Proteomes" id="UP001165083">
    <property type="component" value="Unassembled WGS sequence"/>
</dbReference>